<dbReference type="Gene3D" id="3.40.390.10">
    <property type="entry name" value="Collagenase (Catalytic Domain)"/>
    <property type="match status" value="1"/>
</dbReference>
<dbReference type="OrthoDB" id="5378341at2"/>
<dbReference type="GO" id="GO:0004222">
    <property type="term" value="F:metalloendopeptidase activity"/>
    <property type="evidence" value="ECO:0007669"/>
    <property type="project" value="InterPro"/>
</dbReference>
<evidence type="ECO:0000256" key="5">
    <source>
        <dbReference type="SAM" id="MobiDB-lite"/>
    </source>
</evidence>
<keyword evidence="3" id="KW-0378">Hydrolase</keyword>
<dbReference type="GO" id="GO:0031012">
    <property type="term" value="C:extracellular matrix"/>
    <property type="evidence" value="ECO:0007669"/>
    <property type="project" value="InterPro"/>
</dbReference>
<evidence type="ECO:0000256" key="4">
    <source>
        <dbReference type="ARBA" id="ARBA00022833"/>
    </source>
</evidence>
<dbReference type="GO" id="GO:0008270">
    <property type="term" value="F:zinc ion binding"/>
    <property type="evidence" value="ECO:0007669"/>
    <property type="project" value="InterPro"/>
</dbReference>
<evidence type="ECO:0000313" key="8">
    <source>
        <dbReference type="Proteomes" id="UP000298050"/>
    </source>
</evidence>
<feature type="region of interest" description="Disordered" evidence="5">
    <location>
        <begin position="16"/>
        <end position="36"/>
    </location>
</feature>
<protein>
    <submittedName>
        <fullName evidence="7">Matrixin family metalloprotease</fullName>
    </submittedName>
</protein>
<accession>A0A4Z0M5H8</accession>
<evidence type="ECO:0000256" key="1">
    <source>
        <dbReference type="ARBA" id="ARBA00022670"/>
    </source>
</evidence>
<dbReference type="GO" id="GO:0006508">
    <property type="term" value="P:proteolysis"/>
    <property type="evidence" value="ECO:0007669"/>
    <property type="project" value="UniProtKB-KW"/>
</dbReference>
<gene>
    <name evidence="7" type="ORF">E4634_06300</name>
</gene>
<evidence type="ECO:0000259" key="6">
    <source>
        <dbReference type="SMART" id="SM00235"/>
    </source>
</evidence>
<name>A0A4Z0M5H8_9GAMM</name>
<keyword evidence="4" id="KW-0862">Zinc</keyword>
<reference evidence="7 8" key="1">
    <citation type="submission" date="2019-04" db="EMBL/GenBank/DDBJ databases">
        <title>Taxonomy of novel Haliea sp. from mangrove soil of West Coast of India.</title>
        <authorList>
            <person name="Verma A."/>
            <person name="Kumar P."/>
            <person name="Krishnamurthi S."/>
        </authorList>
    </citation>
    <scope>NUCLEOTIDE SEQUENCE [LARGE SCALE GENOMIC DNA]</scope>
    <source>
        <strain evidence="7 8">SAOS-164</strain>
    </source>
</reference>
<dbReference type="SMART" id="SM00235">
    <property type="entry name" value="ZnMc"/>
    <property type="match status" value="1"/>
</dbReference>
<dbReference type="Proteomes" id="UP000298050">
    <property type="component" value="Unassembled WGS sequence"/>
</dbReference>
<keyword evidence="2" id="KW-0479">Metal-binding</keyword>
<dbReference type="SUPFAM" id="SSF55486">
    <property type="entry name" value="Metalloproteases ('zincins'), catalytic domain"/>
    <property type="match status" value="1"/>
</dbReference>
<feature type="domain" description="Peptidase metallopeptidase" evidence="6">
    <location>
        <begin position="133"/>
        <end position="314"/>
    </location>
</feature>
<dbReference type="InterPro" id="IPR006026">
    <property type="entry name" value="Peptidase_Metallo"/>
</dbReference>
<proteinExistence type="predicted"/>
<dbReference type="Pfam" id="PF00413">
    <property type="entry name" value="Peptidase_M10"/>
    <property type="match status" value="1"/>
</dbReference>
<organism evidence="7 8">
    <name type="scientific">Mangrovimicrobium sediminis</name>
    <dbReference type="NCBI Taxonomy" id="2562682"/>
    <lineage>
        <taxon>Bacteria</taxon>
        <taxon>Pseudomonadati</taxon>
        <taxon>Pseudomonadota</taxon>
        <taxon>Gammaproteobacteria</taxon>
        <taxon>Cellvibrionales</taxon>
        <taxon>Halieaceae</taxon>
        <taxon>Mangrovimicrobium</taxon>
    </lineage>
</organism>
<comment type="caution">
    <text evidence="7">The sequence shown here is derived from an EMBL/GenBank/DDBJ whole genome shotgun (WGS) entry which is preliminary data.</text>
</comment>
<dbReference type="InterPro" id="IPR001818">
    <property type="entry name" value="Pept_M10_metallopeptidase"/>
</dbReference>
<evidence type="ECO:0000256" key="2">
    <source>
        <dbReference type="ARBA" id="ARBA00022723"/>
    </source>
</evidence>
<dbReference type="CDD" id="cd04279">
    <property type="entry name" value="ZnMc_MMP_like_1"/>
    <property type="match status" value="1"/>
</dbReference>
<dbReference type="InterPro" id="IPR024079">
    <property type="entry name" value="MetalloPept_cat_dom_sf"/>
</dbReference>
<dbReference type="AlphaFoldDB" id="A0A4Z0M5H8"/>
<evidence type="ECO:0000313" key="7">
    <source>
        <dbReference type="EMBL" id="TGD74922.1"/>
    </source>
</evidence>
<keyword evidence="7" id="KW-0482">Metalloprotease</keyword>
<evidence type="ECO:0000256" key="3">
    <source>
        <dbReference type="ARBA" id="ARBA00022801"/>
    </source>
</evidence>
<sequence length="441" mass="47369">MIAGLVLPTLLSACAGNDSKPDTPPDDGVQAGADLPIGTPRAAASKQVATAGAVNQAYAQLSGAERAIAERWRGRSFEEFERQVPREAGTGYYVVNGDIVIADIKHLREFYTTKVQQAVPVRAGLAVHMSGGQRATWSAAQKGNLTYCVSDSFGSRKAGVVAAMSAATTAWEREGAVNFIHDAQQDGNCNAFNPQVVFDVRPVNNQSYLARAFFPDDPRGRRNVLIDSSSFDLDPGDALSLEGILRHELGHTLGFRHEHTRPEAGTCFEDENWEPLTGYDAFSVMHYPQCNGRGDWSLTLTDKDKAGIACLYGAGPGFNGDMSLCLDPPVPAPLPDDECGPITRTESGSIAQGAEVRFGPFQVKPGSAFNASMTGSGDPDLYVRFDSPPQTSPGAFDCRPFLSGPNESCELVVPMDVQAVHVMVRGYTAGQYQLELEFSPR</sequence>
<keyword evidence="8" id="KW-1185">Reference proteome</keyword>
<keyword evidence="1 7" id="KW-0645">Protease</keyword>
<dbReference type="EMBL" id="SRLE01000005">
    <property type="protein sequence ID" value="TGD74922.1"/>
    <property type="molecule type" value="Genomic_DNA"/>
</dbReference>
<dbReference type="Gene3D" id="2.60.120.380">
    <property type="match status" value="1"/>
</dbReference>